<proteinExistence type="predicted"/>
<dbReference type="EMBL" id="AB713983">
    <property type="protein sequence ID" value="BAM65590.1"/>
    <property type="molecule type" value="Genomic_RNA"/>
</dbReference>
<evidence type="ECO:0000256" key="1">
    <source>
        <dbReference type="SAM" id="MobiDB-lite"/>
    </source>
</evidence>
<gene>
    <name evidence="2" type="primary">NSP5</name>
</gene>
<dbReference type="InterPro" id="IPR020244">
    <property type="entry name" value="Rotavirus_B_NSP5"/>
</dbReference>
<name>K4Q2V5_9REOV</name>
<feature type="compositionally biased region" description="Basic and acidic residues" evidence="1">
    <location>
        <begin position="18"/>
        <end position="34"/>
    </location>
</feature>
<organism evidence="2">
    <name type="scientific">Porcine rotavirus B</name>
    <dbReference type="NCBI Taxonomy" id="449582"/>
    <lineage>
        <taxon>Viruses</taxon>
        <taxon>Riboviria</taxon>
        <taxon>Orthornavirae</taxon>
        <taxon>Duplornaviricota</taxon>
        <taxon>Resentoviricetes</taxon>
        <taxon>Reovirales</taxon>
        <taxon>Sedoreoviridae</taxon>
        <taxon>Rotavirus</taxon>
        <taxon>Rotavirus betagastroenteritidis</taxon>
        <taxon>Rotavirus B</taxon>
    </lineage>
</organism>
<feature type="region of interest" description="Disordered" evidence="1">
    <location>
        <begin position="92"/>
        <end position="115"/>
    </location>
</feature>
<reference evidence="2" key="1">
    <citation type="journal article" date="2012" name="Infect. Genet. Evol.">
        <title>Phylogenetic analysis of nonstructural protein 5 (NSP5) gene sequences in porcine rotavirus B strains.</title>
        <authorList>
            <person name="Suzuki T."/>
            <person name="Soma J."/>
            <person name="Miyazaki A."/>
            <person name="Tsunemitsu H."/>
        </authorList>
    </citation>
    <scope>NUCLEOTIDE SEQUENCE</scope>
    <source>
        <strain evidence="2">PB-68-G4</strain>
    </source>
</reference>
<protein>
    <submittedName>
        <fullName evidence="2">Nonstructural protein 5</fullName>
    </submittedName>
</protein>
<accession>K4Q2V5</accession>
<feature type="region of interest" description="Disordered" evidence="1">
    <location>
        <begin position="1"/>
        <end position="34"/>
    </location>
</feature>
<feature type="compositionally biased region" description="Low complexity" evidence="1">
    <location>
        <begin position="1"/>
        <end position="11"/>
    </location>
</feature>
<dbReference type="Pfam" id="PF17580">
    <property type="entry name" value="GBR_NSP5"/>
    <property type="match status" value="1"/>
</dbReference>
<evidence type="ECO:0000313" key="2">
    <source>
        <dbReference type="EMBL" id="BAM65590.1"/>
    </source>
</evidence>
<sequence>MAEASEFNFNTRRNRRATSSEKKVREEAKQKKVEEKNVVCEDIDSVSVYSQESLRSNYSDAYDKLKREPLVEDSNDEKYKTVELSEDEEIFKPIKKRPDKPQRESRNGNIEESDSQGLIMEKISELSLELEKVKQANQPLTIDTAFNMTLRNVDNLSVRQKQALVMAIVNSMN</sequence>